<dbReference type="PROSITE" id="PS00606">
    <property type="entry name" value="KS3_1"/>
    <property type="match status" value="1"/>
</dbReference>
<keyword evidence="3" id="KW-0597">Phosphoprotein</keyword>
<dbReference type="Pfam" id="PF21089">
    <property type="entry name" value="PKS_DH_N"/>
    <property type="match status" value="1"/>
</dbReference>
<evidence type="ECO:0000256" key="3">
    <source>
        <dbReference type="ARBA" id="ARBA00022553"/>
    </source>
</evidence>
<gene>
    <name evidence="11" type="ORF">LX83_005405</name>
</gene>
<keyword evidence="2" id="KW-0596">Phosphopantetheine</keyword>
<evidence type="ECO:0000313" key="12">
    <source>
        <dbReference type="Proteomes" id="UP001206128"/>
    </source>
</evidence>
<dbReference type="InterPro" id="IPR016035">
    <property type="entry name" value="Acyl_Trfase/lysoPLipase"/>
</dbReference>
<evidence type="ECO:0000256" key="7">
    <source>
        <dbReference type="ARBA" id="ARBA00023268"/>
    </source>
</evidence>
<dbReference type="InterPro" id="IPR029058">
    <property type="entry name" value="AB_hydrolase_fold"/>
</dbReference>
<dbReference type="Gene3D" id="3.40.47.10">
    <property type="match status" value="1"/>
</dbReference>
<dbReference type="InterPro" id="IPR042104">
    <property type="entry name" value="PKS_dehydratase_sf"/>
</dbReference>
<dbReference type="SMART" id="SM00826">
    <property type="entry name" value="PKS_DH"/>
    <property type="match status" value="1"/>
</dbReference>
<comment type="cofactor">
    <cofactor evidence="1">
        <name>pantetheine 4'-phosphate</name>
        <dbReference type="ChEBI" id="CHEBI:47942"/>
    </cofactor>
</comment>
<dbReference type="SMART" id="SM00827">
    <property type="entry name" value="PKS_AT"/>
    <property type="match status" value="1"/>
</dbReference>
<dbReference type="InterPro" id="IPR020841">
    <property type="entry name" value="PKS_Beta-ketoAc_synthase_dom"/>
</dbReference>
<dbReference type="Pfam" id="PF00975">
    <property type="entry name" value="Thioesterase"/>
    <property type="match status" value="1"/>
</dbReference>
<dbReference type="EMBL" id="JAMTCK010000014">
    <property type="protein sequence ID" value="MCP2168527.1"/>
    <property type="molecule type" value="Genomic_DNA"/>
</dbReference>
<dbReference type="Proteomes" id="UP001206128">
    <property type="component" value="Unassembled WGS sequence"/>
</dbReference>
<evidence type="ECO:0000256" key="4">
    <source>
        <dbReference type="ARBA" id="ARBA00022679"/>
    </source>
</evidence>
<dbReference type="SUPFAM" id="SSF53901">
    <property type="entry name" value="Thiolase-like"/>
    <property type="match status" value="1"/>
</dbReference>
<dbReference type="FunFam" id="1.10.1200.10:FF:000007">
    <property type="entry name" value="Probable polyketide synthase pks17"/>
    <property type="match status" value="1"/>
</dbReference>
<dbReference type="InterPro" id="IPR014031">
    <property type="entry name" value="Ketoacyl_synth_C"/>
</dbReference>
<dbReference type="SUPFAM" id="SSF55048">
    <property type="entry name" value="Probable ACP-binding domain of malonyl-CoA ACP transacylase"/>
    <property type="match status" value="1"/>
</dbReference>
<dbReference type="InterPro" id="IPR001227">
    <property type="entry name" value="Ac_transferase_dom_sf"/>
</dbReference>
<dbReference type="SMART" id="SM00823">
    <property type="entry name" value="PKS_PP"/>
    <property type="match status" value="1"/>
</dbReference>
<dbReference type="Pfam" id="PF00109">
    <property type="entry name" value="ketoacyl-synt"/>
    <property type="match status" value="1"/>
</dbReference>
<dbReference type="Pfam" id="PF00550">
    <property type="entry name" value="PP-binding"/>
    <property type="match status" value="1"/>
</dbReference>
<dbReference type="InterPro" id="IPR013968">
    <property type="entry name" value="PKS_KR"/>
</dbReference>
<feature type="domain" description="Ketosynthase family 3 (KS3)" evidence="10">
    <location>
        <begin position="34"/>
        <end position="442"/>
    </location>
</feature>
<dbReference type="InterPro" id="IPR018201">
    <property type="entry name" value="Ketoacyl_synth_AS"/>
</dbReference>
<dbReference type="Gene3D" id="3.40.366.10">
    <property type="entry name" value="Malonyl-Coenzyme A Acyl Carrier Protein, domain 2"/>
    <property type="match status" value="1"/>
</dbReference>
<dbReference type="InterPro" id="IPR009081">
    <property type="entry name" value="PP-bd_ACP"/>
</dbReference>
<dbReference type="Pfam" id="PF02801">
    <property type="entry name" value="Ketoacyl-synt_C"/>
    <property type="match status" value="1"/>
</dbReference>
<dbReference type="Gene3D" id="3.40.50.1820">
    <property type="entry name" value="alpha/beta hydrolase"/>
    <property type="match status" value="1"/>
</dbReference>
<dbReference type="SUPFAM" id="SSF51735">
    <property type="entry name" value="NAD(P)-binding Rossmann-fold domains"/>
    <property type="match status" value="2"/>
</dbReference>
<dbReference type="PANTHER" id="PTHR43775">
    <property type="entry name" value="FATTY ACID SYNTHASE"/>
    <property type="match status" value="1"/>
</dbReference>
<dbReference type="SMART" id="SM00822">
    <property type="entry name" value="PKS_KR"/>
    <property type="match status" value="1"/>
</dbReference>
<dbReference type="SMART" id="SM01294">
    <property type="entry name" value="PKS_PP_betabranch"/>
    <property type="match status" value="1"/>
</dbReference>
<dbReference type="InterPro" id="IPR016039">
    <property type="entry name" value="Thiolase-like"/>
</dbReference>
<dbReference type="SUPFAM" id="SSF53474">
    <property type="entry name" value="alpha/beta-Hydrolases"/>
    <property type="match status" value="1"/>
</dbReference>
<dbReference type="Pfam" id="PF16197">
    <property type="entry name" value="KAsynt_C_assoc"/>
    <property type="match status" value="1"/>
</dbReference>
<keyword evidence="7" id="KW-0511">Multifunctional enzyme</keyword>
<dbReference type="SMART" id="SM00825">
    <property type="entry name" value="PKS_KS"/>
    <property type="match status" value="1"/>
</dbReference>
<dbReference type="Gene3D" id="3.30.70.3290">
    <property type="match status" value="1"/>
</dbReference>
<dbReference type="RefSeq" id="WP_253776465.1">
    <property type="nucleotide sequence ID" value="NZ_JAMTCK010000014.1"/>
</dbReference>
<dbReference type="GO" id="GO:0006633">
    <property type="term" value="P:fatty acid biosynthetic process"/>
    <property type="evidence" value="ECO:0007669"/>
    <property type="project" value="InterPro"/>
</dbReference>
<evidence type="ECO:0000259" key="9">
    <source>
        <dbReference type="PROSITE" id="PS50075"/>
    </source>
</evidence>
<dbReference type="GO" id="GO:0004312">
    <property type="term" value="F:fatty acid synthase activity"/>
    <property type="evidence" value="ECO:0007669"/>
    <property type="project" value="TreeGrafter"/>
</dbReference>
<reference evidence="11" key="1">
    <citation type="submission" date="2022-06" db="EMBL/GenBank/DDBJ databases">
        <title>Genomic Encyclopedia of Archaeal and Bacterial Type Strains, Phase II (KMG-II): from individual species to whole genera.</title>
        <authorList>
            <person name="Goeker M."/>
        </authorList>
    </citation>
    <scope>NUCLEOTIDE SEQUENCE</scope>
    <source>
        <strain evidence="11">DSM 43935</strain>
    </source>
</reference>
<dbReference type="SUPFAM" id="SSF52151">
    <property type="entry name" value="FabD/lysophospholipase-like"/>
    <property type="match status" value="1"/>
</dbReference>
<dbReference type="InterPro" id="IPR036736">
    <property type="entry name" value="ACP-like_sf"/>
</dbReference>
<keyword evidence="5" id="KW-0677">Repeat</keyword>
<dbReference type="InterPro" id="IPR020807">
    <property type="entry name" value="PKS_DH"/>
</dbReference>
<dbReference type="InterPro" id="IPR020802">
    <property type="entry name" value="TesA-like"/>
</dbReference>
<feature type="domain" description="Carrier" evidence="9">
    <location>
        <begin position="1596"/>
        <end position="1671"/>
    </location>
</feature>
<accession>A0AAE3GHX3</accession>
<dbReference type="InterPro" id="IPR015083">
    <property type="entry name" value="NorB/c/GfsB-D-like_docking"/>
</dbReference>
<dbReference type="Pfam" id="PF22953">
    <property type="entry name" value="SpnB_Rossmann"/>
    <property type="match status" value="1"/>
</dbReference>
<dbReference type="InterPro" id="IPR016036">
    <property type="entry name" value="Malonyl_transacylase_ACP-bd"/>
</dbReference>
<dbReference type="InterPro" id="IPR032821">
    <property type="entry name" value="PKS_assoc"/>
</dbReference>
<keyword evidence="6" id="KW-0045">Antibiotic biosynthesis</keyword>
<dbReference type="PANTHER" id="PTHR43775:SF51">
    <property type="entry name" value="INACTIVE PHENOLPHTHIOCEROL SYNTHESIS POLYKETIDE SYNTHASE TYPE I PKS1-RELATED"/>
    <property type="match status" value="1"/>
</dbReference>
<protein>
    <submittedName>
        <fullName evidence="11">Acyl transferase domain-containing protein</fullName>
    </submittedName>
</protein>
<dbReference type="InterPro" id="IPR049552">
    <property type="entry name" value="PKS_DH_N"/>
</dbReference>
<dbReference type="Gene3D" id="3.40.50.720">
    <property type="entry name" value="NAD(P)-binding Rossmann-like Domain"/>
    <property type="match status" value="1"/>
</dbReference>
<keyword evidence="4 11" id="KW-0808">Transferase</keyword>
<evidence type="ECO:0000256" key="5">
    <source>
        <dbReference type="ARBA" id="ARBA00022737"/>
    </source>
</evidence>
<dbReference type="GO" id="GO:0004315">
    <property type="term" value="F:3-oxoacyl-[acyl-carrier-protein] synthase activity"/>
    <property type="evidence" value="ECO:0007669"/>
    <property type="project" value="InterPro"/>
</dbReference>
<evidence type="ECO:0000256" key="8">
    <source>
        <dbReference type="ARBA" id="ARBA00023315"/>
    </source>
</evidence>
<dbReference type="CDD" id="cd08956">
    <property type="entry name" value="KR_3_FAS_SDR_x"/>
    <property type="match status" value="1"/>
</dbReference>
<dbReference type="InterPro" id="IPR014030">
    <property type="entry name" value="Ketoacyl_synth_N"/>
</dbReference>
<dbReference type="SMART" id="SM00824">
    <property type="entry name" value="PKS_TE"/>
    <property type="match status" value="1"/>
</dbReference>
<dbReference type="InterPro" id="IPR001031">
    <property type="entry name" value="Thioesterase"/>
</dbReference>
<dbReference type="PROSITE" id="PS50075">
    <property type="entry name" value="CARRIER"/>
    <property type="match status" value="1"/>
</dbReference>
<organism evidence="11 12">
    <name type="scientific">Goodfellowiella coeruleoviolacea</name>
    <dbReference type="NCBI Taxonomy" id="334858"/>
    <lineage>
        <taxon>Bacteria</taxon>
        <taxon>Bacillati</taxon>
        <taxon>Actinomycetota</taxon>
        <taxon>Actinomycetes</taxon>
        <taxon>Pseudonocardiales</taxon>
        <taxon>Pseudonocardiaceae</taxon>
        <taxon>Goodfellowiella</taxon>
    </lineage>
</organism>
<evidence type="ECO:0000259" key="10">
    <source>
        <dbReference type="PROSITE" id="PS52004"/>
    </source>
</evidence>
<keyword evidence="8" id="KW-0012">Acyltransferase</keyword>
<dbReference type="InterPro" id="IPR036291">
    <property type="entry name" value="NAD(P)-bd_dom_sf"/>
</dbReference>
<evidence type="ECO:0000256" key="6">
    <source>
        <dbReference type="ARBA" id="ARBA00023194"/>
    </source>
</evidence>
<dbReference type="Pfam" id="PF00698">
    <property type="entry name" value="Acyl_transf_1"/>
    <property type="match status" value="1"/>
</dbReference>
<dbReference type="GO" id="GO:0033068">
    <property type="term" value="P:macrolide biosynthetic process"/>
    <property type="evidence" value="ECO:0007669"/>
    <property type="project" value="UniProtKB-ARBA"/>
</dbReference>
<dbReference type="Gene3D" id="3.10.129.110">
    <property type="entry name" value="Polyketide synthase dehydratase"/>
    <property type="match status" value="1"/>
</dbReference>
<dbReference type="Gene3D" id="1.10.1200.10">
    <property type="entry name" value="ACP-like"/>
    <property type="match status" value="1"/>
</dbReference>
<name>A0AAE3GHX3_9PSEU</name>
<dbReference type="FunFam" id="3.40.47.10:FF:000019">
    <property type="entry name" value="Polyketide synthase type I"/>
    <property type="match status" value="1"/>
</dbReference>
<evidence type="ECO:0000256" key="1">
    <source>
        <dbReference type="ARBA" id="ARBA00001957"/>
    </source>
</evidence>
<dbReference type="PROSITE" id="PS52004">
    <property type="entry name" value="KS3_2"/>
    <property type="match status" value="1"/>
</dbReference>
<comment type="caution">
    <text evidence="11">The sequence shown here is derived from an EMBL/GenBank/DDBJ whole genome shotgun (WGS) entry which is preliminary data.</text>
</comment>
<dbReference type="InterPro" id="IPR055123">
    <property type="entry name" value="SpnB-like_Rossmann"/>
</dbReference>
<dbReference type="Pfam" id="PF08990">
    <property type="entry name" value="Docking"/>
    <property type="match status" value="1"/>
</dbReference>
<dbReference type="Pfam" id="PF08659">
    <property type="entry name" value="KR"/>
    <property type="match status" value="1"/>
</dbReference>
<dbReference type="GO" id="GO:0031177">
    <property type="term" value="F:phosphopantetheine binding"/>
    <property type="evidence" value="ECO:0007669"/>
    <property type="project" value="InterPro"/>
</dbReference>
<dbReference type="InterPro" id="IPR014043">
    <property type="entry name" value="Acyl_transferase_dom"/>
</dbReference>
<sequence length="1975" mass="206284">MDASTEEVVTALRESLKEIERLRTQNQQLVDAAAEPIAIVGMACRFPGGVRSPEDLWDLVDNGVDAITEFPADRGWPHQGGGGFLPDAGEFDAAFFGISPREALATDPQQRLLLEVSWEALERAGVDPGSLRGTRTGVFVGTHGQDYLGLLTRAEESDGLLATSTSASVMSGRLAYTLGLEGPTLTVDTACSSSLVALHLATQALRAGECSLALVGGVSVVCTPDGLVAFQRAGGMAPDYRCKAFASAANGTAFAEGVGVLLVERLSSARRNNHRVLAVVRGSAVNSDGASNGLTAPNGPAQEAVIRQALASAGLSPSDVDAVEAHGTGTSLGDPIEAHALLATYGQHRDRPLWLGSLKSNIGHAQAAAGVAGVIKTVLALRHGVLPRTLHVDEPSRHIEWESGAVELLTEARPWPETGRPRRAGVSSFGISGTNAHVILEGVPAENPPATEDTGQVLPWVVSARSATALRAQAERLGAHLAAHPELGAADVAAALVTTRAAFAHRAVVLGRTRAELTAGLAALAADEPAPSVVRGTVGAGRTAFLFSGQGCQRPGMGGELVGRFPVFAEAFGVVCAELDRWLERPLGSVLGSELVHRTEFAQAGLFAVEVALFRLLVGLGLRPDFVVGHSVGELAAAHVAGVLSLADAARLVVARGRLMQALPVGGVMVSVRAAEAEVVGLLDERVAVAAVNGPSSTVLSGEEDAVLAVVEVLAARGYKTRRLTVSHAFHSPLMEPMLAEFRRVAETLTYHEPSIPVVSNVTGEAVTTALTDPDYWVDHVLRTVRFHDGLTWLREHGVRRFVEVGPDAVLTAMATECGAEHAVATSRAGRSEVDTLLGALAQLHVLGLRPDWAAVFAPWGARQVDLPTYAFQRQRYWLEDSSAPEGDPTRLGLRTADHPLLGAAVGLAEGDGLVLTGTLSALTGRWPDAALLELVLRAGEEVGCDRVDTLSVDTPLTGDADGQLQVLVGAADAGRRTVTVHSRPDVDQPWTRHATGVLTAGAAGAEDLAVWPPADAEPLDLVGAEQAWQVGDEVFAELRLAEDETAAADRFGIHPGLLTAALHLVDDTGTAAAWRGVSLHATGAAALRVRLRPAGQDAVSLLLADPTGAPVATVDSVVRRELPAQRRARSLLRLAWTPRPGGGGQPTQACYAVVGVDELKLGVALAGVGATVVACPSLAELPDPVPEVVLVPCGPWSGAVPGAVRQATAAVLGQLKAWLADDRFAAARLVFVTRDAPTDLVAAPLWGLVRSAQLEHPGRFGLIDLDGAETSGAVLAEACGCGEPQLALRGGEIQVPRLTPAEVVDGDEGTPVFDPAGTVLVTGATGGLGRVVARHLVVAHGVRELLLVSREPSTDGFTDELTELGARVTHAACDVADRDALAGVLAGVPSDRPLTGVVHLACVTDDGLLDSLTEERIDRVLRPKADGAFHLHELTREHDLSAFVLFSSAGATVGSPGQGNYAAANAFLEALAAHRHAHGLPATALAWAPWLEPGGITGRLADRDRARITRGGAIPWDTESALDLFDVACASDAAVLTPMRVDAAVLREQARAGTLPPVLSGLVRARRAARSAEAGPAETSLASRLAALSEPERTAALLDVVRTHAATALGHSTAEAIEARAAFLEQGFDSLSAMELRNHLSTATGLTLPATLVFDFASPQALAEHLAAQVAATTGAAGADQATGVVFTAGTLDSDAAGPLAALYWQACELGKIEESVHLLEAAAQLRPMFDVGDLDRAPDTVRLAKGDADPLLICFPSFAPVAGPHEFARFAASFQRSREVWAIPQPGFIKGQRLPATIEALALMHAAAVRDRAGDRPFVLVGRSASGWLAQEIAYQLEAQGGRLPTAVVLMDSSSPEHMAKTGVANAMGGAMADRESGFDLLSDVRLAAMGGYSRIFDGWRPKPVVTPTLLLSALDPFSPDLLDPANPHHADWRSFWELPHEAVDVPGDHFSILEKHADSTAAAVEKWLNHNV</sequence>
<evidence type="ECO:0000313" key="11">
    <source>
        <dbReference type="EMBL" id="MCP2168527.1"/>
    </source>
</evidence>
<dbReference type="InterPro" id="IPR057326">
    <property type="entry name" value="KR_dom"/>
</dbReference>
<dbReference type="InterPro" id="IPR050091">
    <property type="entry name" value="PKS_NRPS_Biosynth_Enz"/>
</dbReference>
<proteinExistence type="predicted"/>
<evidence type="ECO:0000256" key="2">
    <source>
        <dbReference type="ARBA" id="ARBA00022450"/>
    </source>
</evidence>
<dbReference type="CDD" id="cd00833">
    <property type="entry name" value="PKS"/>
    <property type="match status" value="1"/>
</dbReference>
<dbReference type="InterPro" id="IPR020806">
    <property type="entry name" value="PKS_PP-bd"/>
</dbReference>
<keyword evidence="12" id="KW-1185">Reference proteome</keyword>